<proteinExistence type="predicted"/>
<dbReference type="EMBL" id="CP136864">
    <property type="protein sequence ID" value="WOJ93705.1"/>
    <property type="molecule type" value="Genomic_DNA"/>
</dbReference>
<name>A0ABZ0I5C4_9GAMM</name>
<dbReference type="RefSeq" id="WP_407348349.1">
    <property type="nucleotide sequence ID" value="NZ_CP136864.1"/>
</dbReference>
<dbReference type="PANTHER" id="PTHR35175">
    <property type="entry name" value="DUF1289 DOMAIN-CONTAINING PROTEIN"/>
    <property type="match status" value="1"/>
</dbReference>
<organism evidence="1 2">
    <name type="scientific">Congregibacter variabilis</name>
    <dbReference type="NCBI Taxonomy" id="3081200"/>
    <lineage>
        <taxon>Bacteria</taxon>
        <taxon>Pseudomonadati</taxon>
        <taxon>Pseudomonadota</taxon>
        <taxon>Gammaproteobacteria</taxon>
        <taxon>Cellvibrionales</taxon>
        <taxon>Halieaceae</taxon>
        <taxon>Congregibacter</taxon>
    </lineage>
</organism>
<evidence type="ECO:0000313" key="1">
    <source>
        <dbReference type="EMBL" id="WOJ93705.1"/>
    </source>
</evidence>
<reference evidence="1 2" key="1">
    <citation type="submission" date="2023-10" db="EMBL/GenBank/DDBJ databases">
        <title>Two novel species belonging to the OM43/NOR5 clade.</title>
        <authorList>
            <person name="Park M."/>
        </authorList>
    </citation>
    <scope>NUCLEOTIDE SEQUENCE [LARGE SCALE GENOMIC DNA]</scope>
    <source>
        <strain evidence="1 2">IMCC43200</strain>
    </source>
</reference>
<evidence type="ECO:0000313" key="2">
    <source>
        <dbReference type="Proteomes" id="UP001626537"/>
    </source>
</evidence>
<protein>
    <submittedName>
        <fullName evidence="1">DUF1289 domain-containing protein</fullName>
    </submittedName>
</protein>
<keyword evidence="2" id="KW-1185">Reference proteome</keyword>
<dbReference type="InterPro" id="IPR010710">
    <property type="entry name" value="DUF1289"/>
</dbReference>
<dbReference type="PANTHER" id="PTHR35175:SF2">
    <property type="entry name" value="DUF1289 DOMAIN-CONTAINING PROTEIN"/>
    <property type="match status" value="1"/>
</dbReference>
<gene>
    <name evidence="1" type="ORF">R0135_00720</name>
</gene>
<sequence>MDDSNRSIDAAQADPASPCISICALDENDICMGCYRSAQEITDWFMASADDKRAMLALARARREADNPIRLL</sequence>
<dbReference type="Proteomes" id="UP001626537">
    <property type="component" value="Chromosome"/>
</dbReference>
<dbReference type="Pfam" id="PF06945">
    <property type="entry name" value="DUF1289"/>
    <property type="match status" value="1"/>
</dbReference>
<accession>A0ABZ0I5C4</accession>